<dbReference type="EMBL" id="CP063414">
    <property type="protein sequence ID" value="UOE77157.1"/>
    <property type="molecule type" value="Genomic_DNA"/>
</dbReference>
<protein>
    <submittedName>
        <fullName evidence="1">Uncharacterized protein</fullName>
    </submittedName>
</protein>
<reference evidence="1" key="1">
    <citation type="submission" date="2020-10" db="EMBL/GenBank/DDBJ databases">
        <authorList>
            <person name="Delgado J.A."/>
            <person name="Gonzalez J.M."/>
        </authorList>
    </citation>
    <scope>NUCLEOTIDE SEQUENCE</scope>
    <source>
        <strain evidence="1">23.6</strain>
    </source>
</reference>
<dbReference type="AlphaFoldDB" id="A0AB38R354"/>
<proteinExistence type="predicted"/>
<name>A0AB38R354_PARTM</name>
<accession>A0AB38R354</accession>
<evidence type="ECO:0000313" key="2">
    <source>
        <dbReference type="Proteomes" id="UP001058458"/>
    </source>
</evidence>
<sequence>MNEEIKDIIERASYFNKKYSVYKTENQEHFIYYFILINCLSEIILSKKYFKRNKDIITFLDKKFDIKLPDYLESNRSLILGRTVRYIAQIDDIIKIRKYLSIIYKFFSDDFNNKSDTSDWSSVIDMIDLKG</sequence>
<evidence type="ECO:0000313" key="1">
    <source>
        <dbReference type="EMBL" id="UOE77157.1"/>
    </source>
</evidence>
<dbReference type="Proteomes" id="UP001058458">
    <property type="component" value="Chromosome"/>
</dbReference>
<organism evidence="1 2">
    <name type="scientific">Parageobacillus thermoglucosidasius</name>
    <name type="common">Geobacillus thermoglucosidasius</name>
    <dbReference type="NCBI Taxonomy" id="1426"/>
    <lineage>
        <taxon>Bacteria</taxon>
        <taxon>Bacillati</taxon>
        <taxon>Bacillota</taxon>
        <taxon>Bacilli</taxon>
        <taxon>Bacillales</taxon>
        <taxon>Anoxybacillaceae</taxon>
        <taxon>Parageobacillus</taxon>
    </lineage>
</organism>
<dbReference type="RefSeq" id="WP_256834408.1">
    <property type="nucleotide sequence ID" value="NZ_CP063414.1"/>
</dbReference>
<gene>
    <name evidence="1" type="ORF">IMI45_04680</name>
</gene>